<sequence>MRTDPFDRRRLFRTAGAAALASAAAALGVASAAEAAAGVAYENPLAQQRADPFIVRHTDGRYYFTASVPAYDRIVMRRSTTVQGLATAPEVTVWSKHASGPMSHHIWAPELHHIDGRWYLYFAAGRADDIWAIRMYALENASADPMSGTWTEKGRIVTPRDSFSLDATTFTDGGTRYLCWAQSDPELGSGTSLYLAAMANPWTITGTPVRISKPTLPWEVVGHKVNEGAAVVKRNGRVFMTFSASATDANYAVGLLTASQGANLLDPAAWSKHSQPVLRSSDATGQYGPGHNSFTVSEDGASDLLVYHARPYRDISGDPLYDPNRHTRVQKFYWRADGTPDFGIPVASGPTPYRFAVHGAAGVYLNHYDFRLKANASPAMLADSQFRIVAGLTGSGTVSLESANYPGYFLRHKNYQVWVERGDGSSLFRSDATFHRRSGLADASGVSFESVNASGRYVQHTGGLVDLLSPTTDAARAAATFHLE</sequence>
<dbReference type="InterPro" id="IPR006710">
    <property type="entry name" value="Glyco_hydro_43"/>
</dbReference>
<evidence type="ECO:0000256" key="3">
    <source>
        <dbReference type="ARBA" id="ARBA00022801"/>
    </source>
</evidence>
<evidence type="ECO:0000256" key="1">
    <source>
        <dbReference type="ARBA" id="ARBA00009865"/>
    </source>
</evidence>
<dbReference type="InterPro" id="IPR023296">
    <property type="entry name" value="Glyco_hydro_beta-prop_sf"/>
</dbReference>
<dbReference type="PANTHER" id="PTHR43817:SF1">
    <property type="entry name" value="HYDROLASE, FAMILY 43, PUTATIVE (AFU_ORTHOLOGUE AFUA_3G01660)-RELATED"/>
    <property type="match status" value="1"/>
</dbReference>
<keyword evidence="11" id="KW-1185">Reference proteome</keyword>
<dbReference type="RefSeq" id="WP_136528667.1">
    <property type="nucleotide sequence ID" value="NZ_STGX01000003.1"/>
</dbReference>
<dbReference type="SUPFAM" id="SSF110221">
    <property type="entry name" value="AbfB domain"/>
    <property type="match status" value="1"/>
</dbReference>
<dbReference type="PANTHER" id="PTHR43817">
    <property type="entry name" value="GLYCOSYL HYDROLASE"/>
    <property type="match status" value="1"/>
</dbReference>
<feature type="active site" description="Proton acceptor" evidence="5">
    <location>
        <position position="51"/>
    </location>
</feature>
<keyword evidence="2 8" id="KW-0732">Signal</keyword>
<dbReference type="CDD" id="cd23399">
    <property type="entry name" value="beta-trefoil_ABD_ABFB"/>
    <property type="match status" value="1"/>
</dbReference>
<feature type="domain" description="Alpha-L-arabinofuranosidase B arabinose-binding" evidence="9">
    <location>
        <begin position="358"/>
        <end position="482"/>
    </location>
</feature>
<evidence type="ECO:0000259" key="9">
    <source>
        <dbReference type="Pfam" id="PF05270"/>
    </source>
</evidence>
<evidence type="ECO:0000313" key="11">
    <source>
        <dbReference type="Proteomes" id="UP000305792"/>
    </source>
</evidence>
<dbReference type="EMBL" id="STGX01000003">
    <property type="protein sequence ID" value="THV30803.1"/>
    <property type="molecule type" value="Genomic_DNA"/>
</dbReference>
<dbReference type="Proteomes" id="UP000305792">
    <property type="component" value="Unassembled WGS sequence"/>
</dbReference>
<dbReference type="AlphaFoldDB" id="A0A4S8PJD6"/>
<dbReference type="Gene3D" id="2.115.10.20">
    <property type="entry name" value="Glycosyl hydrolase domain, family 43"/>
    <property type="match status" value="1"/>
</dbReference>
<evidence type="ECO:0000256" key="2">
    <source>
        <dbReference type="ARBA" id="ARBA00022729"/>
    </source>
</evidence>
<dbReference type="SUPFAM" id="SSF75005">
    <property type="entry name" value="Arabinanase/levansucrase/invertase"/>
    <property type="match status" value="1"/>
</dbReference>
<dbReference type="PROSITE" id="PS51318">
    <property type="entry name" value="TAT"/>
    <property type="match status" value="1"/>
</dbReference>
<gene>
    <name evidence="10" type="ORF">E9998_05340</name>
</gene>
<evidence type="ECO:0000256" key="4">
    <source>
        <dbReference type="ARBA" id="ARBA00023295"/>
    </source>
</evidence>
<reference evidence="10 11" key="1">
    <citation type="journal article" date="2018" name="Int. J. Syst. Evol. Microbiol.">
        <title>Glycomyces paridis sp. nov., isolated from the medicinal plant Paris polyphylla.</title>
        <authorList>
            <person name="Fang X.M."/>
            <person name="Bai J.L."/>
            <person name="Su J."/>
            <person name="Zhao L.L."/>
            <person name="Liu H.Y."/>
            <person name="Ma B.P."/>
            <person name="Zhang Y.Q."/>
            <person name="Yu L.Y."/>
        </authorList>
    </citation>
    <scope>NUCLEOTIDE SEQUENCE [LARGE SCALE GENOMIC DNA]</scope>
    <source>
        <strain evidence="10 11">CPCC 204357</strain>
    </source>
</reference>
<dbReference type="GO" id="GO:0046373">
    <property type="term" value="P:L-arabinose metabolic process"/>
    <property type="evidence" value="ECO:0007669"/>
    <property type="project" value="InterPro"/>
</dbReference>
<proteinExistence type="inferred from homology"/>
<dbReference type="GO" id="GO:0046556">
    <property type="term" value="F:alpha-L-arabinofuranosidase activity"/>
    <property type="evidence" value="ECO:0007669"/>
    <property type="project" value="InterPro"/>
</dbReference>
<comment type="caution">
    <text evidence="10">The sequence shown here is derived from an EMBL/GenBank/DDBJ whole genome shotgun (WGS) entry which is preliminary data.</text>
</comment>
<evidence type="ECO:0000256" key="7">
    <source>
        <dbReference type="RuleBase" id="RU361187"/>
    </source>
</evidence>
<dbReference type="Pfam" id="PF04616">
    <property type="entry name" value="Glyco_hydro_43"/>
    <property type="match status" value="1"/>
</dbReference>
<organism evidence="10 11">
    <name type="scientific">Glycomyces paridis</name>
    <dbReference type="NCBI Taxonomy" id="2126555"/>
    <lineage>
        <taxon>Bacteria</taxon>
        <taxon>Bacillati</taxon>
        <taxon>Actinomycetota</taxon>
        <taxon>Actinomycetes</taxon>
        <taxon>Glycomycetales</taxon>
        <taxon>Glycomycetaceae</taxon>
        <taxon>Glycomyces</taxon>
    </lineage>
</organism>
<name>A0A4S8PJD6_9ACTN</name>
<dbReference type="InterPro" id="IPR036195">
    <property type="entry name" value="AbfB_ABD_sf"/>
</dbReference>
<dbReference type="Gene3D" id="2.80.10.50">
    <property type="match status" value="1"/>
</dbReference>
<evidence type="ECO:0000313" key="10">
    <source>
        <dbReference type="EMBL" id="THV30803.1"/>
    </source>
</evidence>
<feature type="site" description="Important for catalytic activity, responsible for pKa modulation of the active site Glu and correct orientation of both the proton donor and substrate" evidence="6">
    <location>
        <position position="166"/>
    </location>
</feature>
<accession>A0A4S8PJD6</accession>
<protein>
    <submittedName>
        <fullName evidence="10">Alpha-arabinofuranosidase</fullName>
    </submittedName>
</protein>
<dbReference type="CDD" id="cd18817">
    <property type="entry name" value="GH43f_LbAraf43-like"/>
    <property type="match status" value="1"/>
</dbReference>
<dbReference type="Pfam" id="PF05270">
    <property type="entry name" value="AbfB"/>
    <property type="match status" value="1"/>
</dbReference>
<feature type="chain" id="PRO_5038840162" evidence="8">
    <location>
        <begin position="36"/>
        <end position="484"/>
    </location>
</feature>
<keyword evidence="4 7" id="KW-0326">Glycosidase</keyword>
<feature type="signal peptide" evidence="8">
    <location>
        <begin position="1"/>
        <end position="35"/>
    </location>
</feature>
<dbReference type="InterPro" id="IPR007934">
    <property type="entry name" value="AbfB_ABD"/>
</dbReference>
<keyword evidence="3 7" id="KW-0378">Hydrolase</keyword>
<dbReference type="InterPro" id="IPR006311">
    <property type="entry name" value="TAT_signal"/>
</dbReference>
<dbReference type="OrthoDB" id="177947at2"/>
<feature type="active site" description="Proton donor" evidence="5">
    <location>
        <position position="227"/>
    </location>
</feature>
<comment type="similarity">
    <text evidence="1 7">Belongs to the glycosyl hydrolase 43 family.</text>
</comment>
<evidence type="ECO:0000256" key="8">
    <source>
        <dbReference type="SAM" id="SignalP"/>
    </source>
</evidence>
<evidence type="ECO:0000256" key="6">
    <source>
        <dbReference type="PIRSR" id="PIRSR606710-2"/>
    </source>
</evidence>
<evidence type="ECO:0000256" key="5">
    <source>
        <dbReference type="PIRSR" id="PIRSR606710-1"/>
    </source>
</evidence>